<gene>
    <name evidence="3" type="ORF">CcaverHIS019_0400770</name>
</gene>
<evidence type="ECO:0000313" key="3">
    <source>
        <dbReference type="EMBL" id="BEI91257.1"/>
    </source>
</evidence>
<proteinExistence type="predicted"/>
<dbReference type="Gene3D" id="2.80.10.50">
    <property type="match status" value="1"/>
</dbReference>
<dbReference type="SUPFAM" id="SSF50370">
    <property type="entry name" value="Ricin B-like lectins"/>
    <property type="match status" value="1"/>
</dbReference>
<dbReference type="PROSITE" id="PS50231">
    <property type="entry name" value="RICIN_B_LECTIN"/>
    <property type="match status" value="1"/>
</dbReference>
<accession>A0AA48L3G2</accession>
<dbReference type="EMBL" id="AP028215">
    <property type="protein sequence ID" value="BEI91257.1"/>
    <property type="molecule type" value="Genomic_DNA"/>
</dbReference>
<keyword evidence="4" id="KW-1185">Reference proteome</keyword>
<dbReference type="KEGG" id="ccac:CcaHIS019_0400770"/>
<evidence type="ECO:0000256" key="1">
    <source>
        <dbReference type="SAM" id="MobiDB-lite"/>
    </source>
</evidence>
<dbReference type="InterPro" id="IPR035992">
    <property type="entry name" value="Ricin_B-like_lectins"/>
</dbReference>
<dbReference type="AlphaFoldDB" id="A0AA48L3G2"/>
<organism evidence="3 4">
    <name type="scientific">Cutaneotrichosporon cavernicola</name>
    <dbReference type="NCBI Taxonomy" id="279322"/>
    <lineage>
        <taxon>Eukaryota</taxon>
        <taxon>Fungi</taxon>
        <taxon>Dikarya</taxon>
        <taxon>Basidiomycota</taxon>
        <taxon>Agaricomycotina</taxon>
        <taxon>Tremellomycetes</taxon>
        <taxon>Trichosporonales</taxon>
        <taxon>Trichosporonaceae</taxon>
        <taxon>Cutaneotrichosporon</taxon>
    </lineage>
</organism>
<sequence>MKLALVLSALAAAASANASFYLQLQNTDLVITINTSKGEPILESWQDSNSQLFPYSMNVNEPRLLSTLSTELVIEATYSNPPTTFLEEYKESNYYQGWYIDEAGMVHNYQTSDWCLKGVPRWDGNWGTINMAVCDTNDKAQRWVVGESGTARSAKRGSSAAEAVARAATKRDQEA</sequence>
<reference evidence="3" key="1">
    <citation type="journal article" date="2023" name="BMC Genomics">
        <title>Chromosome-level genome assemblies of Cutaneotrichosporon spp. (Trichosporonales, Basidiomycota) reveal imbalanced evolution between nucleotide sequences and chromosome synteny.</title>
        <authorList>
            <person name="Kobayashi Y."/>
            <person name="Kayamori A."/>
            <person name="Aoki K."/>
            <person name="Shiwa Y."/>
            <person name="Matsutani M."/>
            <person name="Fujita N."/>
            <person name="Sugita T."/>
            <person name="Iwasaki W."/>
            <person name="Tanaka N."/>
            <person name="Takashima M."/>
        </authorList>
    </citation>
    <scope>NUCLEOTIDE SEQUENCE</scope>
    <source>
        <strain evidence="3">HIS019</strain>
    </source>
</reference>
<protein>
    <recommendedName>
        <fullName evidence="5">Ricin B lectin domain-containing protein</fullName>
    </recommendedName>
</protein>
<dbReference type="GeneID" id="85495127"/>
<evidence type="ECO:0000256" key="2">
    <source>
        <dbReference type="SAM" id="SignalP"/>
    </source>
</evidence>
<feature type="region of interest" description="Disordered" evidence="1">
    <location>
        <begin position="148"/>
        <end position="175"/>
    </location>
</feature>
<dbReference type="RefSeq" id="XP_060456522.1">
    <property type="nucleotide sequence ID" value="XM_060599871.1"/>
</dbReference>
<evidence type="ECO:0008006" key="5">
    <source>
        <dbReference type="Google" id="ProtNLM"/>
    </source>
</evidence>
<keyword evidence="2" id="KW-0732">Signal</keyword>
<feature type="chain" id="PRO_5041205508" description="Ricin B lectin domain-containing protein" evidence="2">
    <location>
        <begin position="19"/>
        <end position="175"/>
    </location>
</feature>
<name>A0AA48L3G2_9TREE</name>
<dbReference type="Proteomes" id="UP001233271">
    <property type="component" value="Chromosome 4"/>
</dbReference>
<evidence type="ECO:0000313" key="4">
    <source>
        <dbReference type="Proteomes" id="UP001233271"/>
    </source>
</evidence>
<feature type="signal peptide" evidence="2">
    <location>
        <begin position="1"/>
        <end position="18"/>
    </location>
</feature>